<feature type="compositionally biased region" description="Low complexity" evidence="1">
    <location>
        <begin position="65"/>
        <end position="78"/>
    </location>
</feature>
<organism evidence="2 3">
    <name type="scientific">Caerostris extrusa</name>
    <name type="common">Bark spider</name>
    <name type="synonym">Caerostris bankana</name>
    <dbReference type="NCBI Taxonomy" id="172846"/>
    <lineage>
        <taxon>Eukaryota</taxon>
        <taxon>Metazoa</taxon>
        <taxon>Ecdysozoa</taxon>
        <taxon>Arthropoda</taxon>
        <taxon>Chelicerata</taxon>
        <taxon>Arachnida</taxon>
        <taxon>Araneae</taxon>
        <taxon>Araneomorphae</taxon>
        <taxon>Entelegynae</taxon>
        <taxon>Araneoidea</taxon>
        <taxon>Araneidae</taxon>
        <taxon>Caerostris</taxon>
    </lineage>
</organism>
<reference evidence="2 3" key="1">
    <citation type="submission" date="2021-06" db="EMBL/GenBank/DDBJ databases">
        <title>Caerostris extrusa draft genome.</title>
        <authorList>
            <person name="Kono N."/>
            <person name="Arakawa K."/>
        </authorList>
    </citation>
    <scope>NUCLEOTIDE SEQUENCE [LARGE SCALE GENOMIC DNA]</scope>
</reference>
<feature type="region of interest" description="Disordered" evidence="1">
    <location>
        <begin position="65"/>
        <end position="88"/>
    </location>
</feature>
<dbReference type="Proteomes" id="UP001054945">
    <property type="component" value="Unassembled WGS sequence"/>
</dbReference>
<gene>
    <name evidence="2" type="ORF">CEXT_699951</name>
</gene>
<evidence type="ECO:0000256" key="1">
    <source>
        <dbReference type="SAM" id="MobiDB-lite"/>
    </source>
</evidence>
<protein>
    <submittedName>
        <fullName evidence="2">Uncharacterized protein</fullName>
    </submittedName>
</protein>
<proteinExistence type="predicted"/>
<evidence type="ECO:0000313" key="2">
    <source>
        <dbReference type="EMBL" id="GIY57645.1"/>
    </source>
</evidence>
<sequence>MQSVIRPELIPLRVEENKTLVARAEPSGARVNCFRVARLLTSLSGFPWGRGFKVTSTLPLHLPLSPTPPGSTATGAHASLHPPLLQHR</sequence>
<dbReference type="EMBL" id="BPLR01012937">
    <property type="protein sequence ID" value="GIY57645.1"/>
    <property type="molecule type" value="Genomic_DNA"/>
</dbReference>
<name>A0AAV4UJE7_CAEEX</name>
<dbReference type="AlphaFoldDB" id="A0AAV4UJE7"/>
<accession>A0AAV4UJE7</accession>
<comment type="caution">
    <text evidence="2">The sequence shown here is derived from an EMBL/GenBank/DDBJ whole genome shotgun (WGS) entry which is preliminary data.</text>
</comment>
<evidence type="ECO:0000313" key="3">
    <source>
        <dbReference type="Proteomes" id="UP001054945"/>
    </source>
</evidence>
<keyword evidence="3" id="KW-1185">Reference proteome</keyword>